<evidence type="ECO:0000256" key="2">
    <source>
        <dbReference type="ARBA" id="ARBA00005228"/>
    </source>
</evidence>
<dbReference type="InterPro" id="IPR002470">
    <property type="entry name" value="Peptidase_S9A"/>
</dbReference>
<dbReference type="GO" id="GO:0004252">
    <property type="term" value="F:serine-type endopeptidase activity"/>
    <property type="evidence" value="ECO:0007669"/>
    <property type="project" value="UniProtKB-EC"/>
</dbReference>
<dbReference type="FunFam" id="3.40.50.1820:FF:000005">
    <property type="entry name" value="Prolyl endopeptidase"/>
    <property type="match status" value="1"/>
</dbReference>
<keyword evidence="11" id="KW-1185">Reference proteome</keyword>
<dbReference type="Gene3D" id="2.130.10.120">
    <property type="entry name" value="Prolyl oligopeptidase, N-terminal domain"/>
    <property type="match status" value="1"/>
</dbReference>
<dbReference type="SUPFAM" id="SSF53474">
    <property type="entry name" value="alpha/beta-Hydrolases"/>
    <property type="match status" value="1"/>
</dbReference>
<comment type="caution">
    <text evidence="10">The sequence shown here is derived from an EMBL/GenBank/DDBJ whole genome shotgun (WGS) entry which is preliminary data.</text>
</comment>
<dbReference type="EC" id="3.4.21.26" evidence="3"/>
<reference evidence="10 11" key="1">
    <citation type="journal article" date="2019" name="Int. J. Syst. Evol. Microbiol.">
        <title>The Global Catalogue of Microorganisms (GCM) 10K type strain sequencing project: providing services to taxonomists for standard genome sequencing and annotation.</title>
        <authorList>
            <consortium name="The Broad Institute Genomics Platform"/>
            <consortium name="The Broad Institute Genome Sequencing Center for Infectious Disease"/>
            <person name="Wu L."/>
            <person name="Ma J."/>
        </authorList>
    </citation>
    <scope>NUCLEOTIDE SEQUENCE [LARGE SCALE GENOMIC DNA]</scope>
    <source>
        <strain evidence="10 11">CGMCC 1.12563</strain>
    </source>
</reference>
<dbReference type="Gene3D" id="3.40.50.1820">
    <property type="entry name" value="alpha/beta hydrolase"/>
    <property type="match status" value="1"/>
</dbReference>
<comment type="similarity">
    <text evidence="2">Belongs to the peptidase S9A family.</text>
</comment>
<keyword evidence="6" id="KW-0720">Serine protease</keyword>
<evidence type="ECO:0000313" key="11">
    <source>
        <dbReference type="Proteomes" id="UP001597187"/>
    </source>
</evidence>
<dbReference type="Proteomes" id="UP001597187">
    <property type="component" value="Unassembled WGS sequence"/>
</dbReference>
<dbReference type="SUPFAM" id="SSF50993">
    <property type="entry name" value="Peptidase/esterase 'gauge' domain"/>
    <property type="match status" value="1"/>
</dbReference>
<dbReference type="PANTHER" id="PTHR42881">
    <property type="entry name" value="PROLYL ENDOPEPTIDASE"/>
    <property type="match status" value="1"/>
</dbReference>
<evidence type="ECO:0000256" key="7">
    <source>
        <dbReference type="SAM" id="MobiDB-lite"/>
    </source>
</evidence>
<keyword evidence="4" id="KW-0645">Protease</keyword>
<dbReference type="InterPro" id="IPR023302">
    <property type="entry name" value="Pept_S9A_N"/>
</dbReference>
<evidence type="ECO:0000256" key="6">
    <source>
        <dbReference type="ARBA" id="ARBA00022825"/>
    </source>
</evidence>
<feature type="domain" description="Peptidase S9A N-terminal" evidence="9">
    <location>
        <begin position="5"/>
        <end position="419"/>
    </location>
</feature>
<dbReference type="EMBL" id="JBHUDC010000005">
    <property type="protein sequence ID" value="MFD1514024.1"/>
    <property type="molecule type" value="Genomic_DNA"/>
</dbReference>
<evidence type="ECO:0000259" key="9">
    <source>
        <dbReference type="Pfam" id="PF02897"/>
    </source>
</evidence>
<feature type="compositionally biased region" description="Basic and acidic residues" evidence="7">
    <location>
        <begin position="7"/>
        <end position="25"/>
    </location>
</feature>
<dbReference type="Pfam" id="PF02897">
    <property type="entry name" value="Peptidase_S9_N"/>
    <property type="match status" value="1"/>
</dbReference>
<dbReference type="InterPro" id="IPR029058">
    <property type="entry name" value="AB_hydrolase_fold"/>
</dbReference>
<feature type="domain" description="Peptidase S9 prolyl oligopeptidase catalytic" evidence="8">
    <location>
        <begin position="495"/>
        <end position="697"/>
    </location>
</feature>
<accession>A0ABD6AW93</accession>
<dbReference type="GO" id="GO:0006508">
    <property type="term" value="P:proteolysis"/>
    <property type="evidence" value="ECO:0007669"/>
    <property type="project" value="UniProtKB-KW"/>
</dbReference>
<organism evidence="10 11">
    <name type="scientific">Halomarina rubra</name>
    <dbReference type="NCBI Taxonomy" id="2071873"/>
    <lineage>
        <taxon>Archaea</taxon>
        <taxon>Methanobacteriati</taxon>
        <taxon>Methanobacteriota</taxon>
        <taxon>Stenosarchaea group</taxon>
        <taxon>Halobacteria</taxon>
        <taxon>Halobacteriales</taxon>
        <taxon>Natronomonadaceae</taxon>
        <taxon>Halomarina</taxon>
    </lineage>
</organism>
<evidence type="ECO:0000259" key="8">
    <source>
        <dbReference type="Pfam" id="PF00326"/>
    </source>
</evidence>
<evidence type="ECO:0000256" key="4">
    <source>
        <dbReference type="ARBA" id="ARBA00022670"/>
    </source>
</evidence>
<evidence type="ECO:0000256" key="1">
    <source>
        <dbReference type="ARBA" id="ARBA00001070"/>
    </source>
</evidence>
<name>A0ABD6AW93_9EURY</name>
<feature type="region of interest" description="Disordered" evidence="7">
    <location>
        <begin position="1"/>
        <end position="25"/>
    </location>
</feature>
<keyword evidence="5" id="KW-0378">Hydrolase</keyword>
<dbReference type="RefSeq" id="WP_250873980.1">
    <property type="nucleotide sequence ID" value="NZ_JALXFV010000005.1"/>
</dbReference>
<dbReference type="InterPro" id="IPR051167">
    <property type="entry name" value="Prolyl_oligopep/macrocyclase"/>
</dbReference>
<dbReference type="Pfam" id="PF00326">
    <property type="entry name" value="Peptidase_S9"/>
    <property type="match status" value="1"/>
</dbReference>
<gene>
    <name evidence="10" type="ORF">ACFSBT_12110</name>
</gene>
<evidence type="ECO:0000256" key="5">
    <source>
        <dbReference type="ARBA" id="ARBA00022801"/>
    </source>
</evidence>
<evidence type="ECO:0000256" key="3">
    <source>
        <dbReference type="ARBA" id="ARBA00011897"/>
    </source>
</evidence>
<dbReference type="PRINTS" id="PR00862">
    <property type="entry name" value="PROLIGOPTASE"/>
</dbReference>
<proteinExistence type="inferred from homology"/>
<dbReference type="PANTHER" id="PTHR42881:SF2">
    <property type="entry name" value="PROLYL ENDOPEPTIDASE"/>
    <property type="match status" value="1"/>
</dbReference>
<evidence type="ECO:0000313" key="10">
    <source>
        <dbReference type="EMBL" id="MFD1514024.1"/>
    </source>
</evidence>
<sequence length="701" mass="76380">MSQPPETPREPVTETLHGHAVEDPYRWLEADGDDERVAEWLAAQDEYTDSHLHTDTREALRPRIEPLAAVASYHPVVVREERFFQRVEAASEDHAALYTGDLVDLRAGAVDYDDRDPLVDPNEWDGARSLVWYVPSPDGERIAYGLTEGGDEQYDVVVVDTDGAELDRLDDVGRCGPQSFAWTPDGDGFYHMATGSAADGGQLEKTVHYHELGADASTLLATETDPHVWPGLATDRETGTLCCLRSEMSGGTEVYVLPDDPGAYETGDAIADVFRPVLVDSEAEFVPTFHDGTVLFETDFDAPNRRVLACSLDAVRAGDLAPDDLTEVVPERDAPLEGFAVAGDRLVVHHHHEAHSQVRHYPLVDAVETGVADAAGQSLSLPEYSTVGALSGNRDVAEVFSVVQSFDHPPTVRHTDLTAAGDEATTDLAGVDVAVPDDLVVRQEWVDSTDGARVPLFVCHRGGIDRDGDNPAILYGYGGFRISVTPSFGRFRGPFLDDGGVFAFVCARGGYEFGESWHEAGMLAEKQHTFDDFLAAAVHLQETGYTAPERLAVMGGSNGGLSVGAVLTQRPDLFGAALSAVPLLDMLRFHRFLLGESWTTEYGHPEDEAAFGYLSEYSPYHNVEARPYPPTLFTTAAGDTRVHPTHARKMAARMQAEAEGGPFLLRERTDTGHGVGKPTSMVVEEQLDTWTFLYDALDVEP</sequence>
<dbReference type="AlphaFoldDB" id="A0ABD6AW93"/>
<dbReference type="InterPro" id="IPR001375">
    <property type="entry name" value="Peptidase_S9_cat"/>
</dbReference>
<protein>
    <recommendedName>
        <fullName evidence="3">prolyl oligopeptidase</fullName>
        <ecNumber evidence="3">3.4.21.26</ecNumber>
    </recommendedName>
</protein>
<comment type="catalytic activity">
    <reaction evidence="1">
        <text>Hydrolysis of Pro-|-Xaa &gt;&gt; Ala-|-Xaa in oligopeptides.</text>
        <dbReference type="EC" id="3.4.21.26"/>
    </reaction>
</comment>